<gene>
    <name evidence="1" type="ORF">CCACVL1_23251</name>
</gene>
<dbReference type="EMBL" id="AWWV01013392">
    <property type="protein sequence ID" value="OMO61790.1"/>
    <property type="molecule type" value="Genomic_DNA"/>
</dbReference>
<proteinExistence type="predicted"/>
<name>A0A1R3GUW0_COCAP</name>
<sequence>MAAVELTMTMIQNLFKVVLIGN</sequence>
<dbReference type="Proteomes" id="UP000188268">
    <property type="component" value="Unassembled WGS sequence"/>
</dbReference>
<dbReference type="Gramene" id="OMO61790">
    <property type="protein sequence ID" value="OMO61790"/>
    <property type="gene ID" value="CCACVL1_23251"/>
</dbReference>
<protein>
    <submittedName>
        <fullName evidence="1">Uncharacterized protein</fullName>
    </submittedName>
</protein>
<reference evidence="1 2" key="1">
    <citation type="submission" date="2013-09" db="EMBL/GenBank/DDBJ databases">
        <title>Corchorus capsularis genome sequencing.</title>
        <authorList>
            <person name="Alam M."/>
            <person name="Haque M.S."/>
            <person name="Islam M.S."/>
            <person name="Emdad E.M."/>
            <person name="Islam M.M."/>
            <person name="Ahmed B."/>
            <person name="Halim A."/>
            <person name="Hossen Q.M.M."/>
            <person name="Hossain M.Z."/>
            <person name="Ahmed R."/>
            <person name="Khan M.M."/>
            <person name="Islam R."/>
            <person name="Rashid M.M."/>
            <person name="Khan S.A."/>
            <person name="Rahman M.S."/>
            <person name="Alam M."/>
        </authorList>
    </citation>
    <scope>NUCLEOTIDE SEQUENCE [LARGE SCALE GENOMIC DNA]</scope>
    <source>
        <strain evidence="2">cv. CVL-1</strain>
        <tissue evidence="1">Whole seedling</tissue>
    </source>
</reference>
<keyword evidence="2" id="KW-1185">Reference proteome</keyword>
<organism evidence="1 2">
    <name type="scientific">Corchorus capsularis</name>
    <name type="common">Jute</name>
    <dbReference type="NCBI Taxonomy" id="210143"/>
    <lineage>
        <taxon>Eukaryota</taxon>
        <taxon>Viridiplantae</taxon>
        <taxon>Streptophyta</taxon>
        <taxon>Embryophyta</taxon>
        <taxon>Tracheophyta</taxon>
        <taxon>Spermatophyta</taxon>
        <taxon>Magnoliopsida</taxon>
        <taxon>eudicotyledons</taxon>
        <taxon>Gunneridae</taxon>
        <taxon>Pentapetalae</taxon>
        <taxon>rosids</taxon>
        <taxon>malvids</taxon>
        <taxon>Malvales</taxon>
        <taxon>Malvaceae</taxon>
        <taxon>Grewioideae</taxon>
        <taxon>Apeibeae</taxon>
        <taxon>Corchorus</taxon>
    </lineage>
</organism>
<accession>A0A1R3GUW0</accession>
<comment type="caution">
    <text evidence="1">The sequence shown here is derived from an EMBL/GenBank/DDBJ whole genome shotgun (WGS) entry which is preliminary data.</text>
</comment>
<dbReference type="AlphaFoldDB" id="A0A1R3GUW0"/>
<evidence type="ECO:0000313" key="2">
    <source>
        <dbReference type="Proteomes" id="UP000188268"/>
    </source>
</evidence>
<evidence type="ECO:0000313" key="1">
    <source>
        <dbReference type="EMBL" id="OMO61790.1"/>
    </source>
</evidence>